<evidence type="ECO:0008006" key="2">
    <source>
        <dbReference type="Google" id="ProtNLM"/>
    </source>
</evidence>
<dbReference type="EMBL" id="BARS01028420">
    <property type="protein sequence ID" value="GAG08298.1"/>
    <property type="molecule type" value="Genomic_DNA"/>
</dbReference>
<organism evidence="1">
    <name type="scientific">marine sediment metagenome</name>
    <dbReference type="NCBI Taxonomy" id="412755"/>
    <lineage>
        <taxon>unclassified sequences</taxon>
        <taxon>metagenomes</taxon>
        <taxon>ecological metagenomes</taxon>
    </lineage>
</organism>
<protein>
    <recommendedName>
        <fullName evidence="2">Plasmid stabilization system protein</fullName>
    </recommendedName>
</protein>
<evidence type="ECO:0000313" key="1">
    <source>
        <dbReference type="EMBL" id="GAG08298.1"/>
    </source>
</evidence>
<accession>X0V721</accession>
<comment type="caution">
    <text evidence="1">The sequence shown here is derived from an EMBL/GenBank/DDBJ whole genome shotgun (WGS) entry which is preliminary data.</text>
</comment>
<gene>
    <name evidence="1" type="ORF">S01H1_44553</name>
</gene>
<proteinExistence type="predicted"/>
<name>X0V721_9ZZZZ</name>
<sequence length="110" mass="13354">MKEKHVTFINPKVENSFEELRKGKFESKKLFEFIERAIKDLKNNPCCGVRIQNKQVPKEYIKKFGIDNLWKYNLPNAWRLLYTIKGNDITILSVILEWLDHKNYERKFKY</sequence>
<reference evidence="1" key="1">
    <citation type="journal article" date="2014" name="Front. Microbiol.">
        <title>High frequency of phylogenetically diverse reductive dehalogenase-homologous genes in deep subseafloor sedimentary metagenomes.</title>
        <authorList>
            <person name="Kawai M."/>
            <person name="Futagami T."/>
            <person name="Toyoda A."/>
            <person name="Takaki Y."/>
            <person name="Nishi S."/>
            <person name="Hori S."/>
            <person name="Arai W."/>
            <person name="Tsubouchi T."/>
            <person name="Morono Y."/>
            <person name="Uchiyama I."/>
            <person name="Ito T."/>
            <person name="Fujiyama A."/>
            <person name="Inagaki F."/>
            <person name="Takami H."/>
        </authorList>
    </citation>
    <scope>NUCLEOTIDE SEQUENCE</scope>
    <source>
        <strain evidence="1">Expedition CK06-06</strain>
    </source>
</reference>
<dbReference type="AlphaFoldDB" id="X0V721"/>